<keyword evidence="1" id="KW-1133">Transmembrane helix</keyword>
<proteinExistence type="predicted"/>
<name>A0A0A0BIG7_9CELL</name>
<dbReference type="Proteomes" id="UP000054314">
    <property type="component" value="Unassembled WGS sequence"/>
</dbReference>
<feature type="non-terminal residue" evidence="2">
    <location>
        <position position="1"/>
    </location>
</feature>
<comment type="caution">
    <text evidence="2">The sequence shown here is derived from an EMBL/GenBank/DDBJ whole genome shotgun (WGS) entry which is preliminary data.</text>
</comment>
<reference evidence="2 3" key="1">
    <citation type="submission" date="2013-08" db="EMBL/GenBank/DDBJ databases">
        <title>Genome sequencing of Cellulomonas bogoriensis 69B4.</title>
        <authorList>
            <person name="Chen F."/>
            <person name="Li Y."/>
            <person name="Wang G."/>
        </authorList>
    </citation>
    <scope>NUCLEOTIDE SEQUENCE [LARGE SCALE GENOMIC DNA]</scope>
    <source>
        <strain evidence="2 3">69B4</strain>
    </source>
</reference>
<feature type="transmembrane region" description="Helical" evidence="1">
    <location>
        <begin position="81"/>
        <end position="100"/>
    </location>
</feature>
<evidence type="ECO:0000313" key="3">
    <source>
        <dbReference type="Proteomes" id="UP000054314"/>
    </source>
</evidence>
<evidence type="ECO:0000256" key="1">
    <source>
        <dbReference type="SAM" id="Phobius"/>
    </source>
</evidence>
<sequence>TLCFPAGELGAGAYATWEHQGARVTALDDSSVLTNAHLADWGHAALALRTLGRHETLVWYIPTFGDTAEADGGGLGDLLPSWAGVLAAQLVLVVLALALWQGRGLGRVVTEPLPVTVRAVETTLGRGRLYRRW</sequence>
<keyword evidence="1" id="KW-0812">Transmembrane</keyword>
<organism evidence="2 3">
    <name type="scientific">Cellulomonas bogoriensis 69B4 = DSM 16987</name>
    <dbReference type="NCBI Taxonomy" id="1386082"/>
    <lineage>
        <taxon>Bacteria</taxon>
        <taxon>Bacillati</taxon>
        <taxon>Actinomycetota</taxon>
        <taxon>Actinomycetes</taxon>
        <taxon>Micrococcales</taxon>
        <taxon>Cellulomonadaceae</taxon>
        <taxon>Cellulomonas</taxon>
    </lineage>
</organism>
<keyword evidence="1" id="KW-0472">Membrane</keyword>
<evidence type="ECO:0008006" key="4">
    <source>
        <dbReference type="Google" id="ProtNLM"/>
    </source>
</evidence>
<dbReference type="AlphaFoldDB" id="A0A0A0BIG7"/>
<evidence type="ECO:0000313" key="2">
    <source>
        <dbReference type="EMBL" id="KGM08288.1"/>
    </source>
</evidence>
<dbReference type="EMBL" id="AXCZ01000480">
    <property type="protein sequence ID" value="KGM08288.1"/>
    <property type="molecule type" value="Genomic_DNA"/>
</dbReference>
<gene>
    <name evidence="2" type="ORF">N869_11555</name>
</gene>
<accession>A0A0A0BIG7</accession>
<protein>
    <recommendedName>
        <fullName evidence="4">DUF4350 domain-containing protein</fullName>
    </recommendedName>
</protein>
<keyword evidence="3" id="KW-1185">Reference proteome</keyword>
<feature type="non-terminal residue" evidence="2">
    <location>
        <position position="133"/>
    </location>
</feature>